<organism evidence="2 3">
    <name type="scientific">Candidatus Amesbacteria bacterium GW2011_GWA2_47_11</name>
    <dbReference type="NCBI Taxonomy" id="1618357"/>
    <lineage>
        <taxon>Bacteria</taxon>
        <taxon>Candidatus Amesiibacteriota</taxon>
    </lineage>
</organism>
<evidence type="ECO:0000313" key="3">
    <source>
        <dbReference type="Proteomes" id="UP000034607"/>
    </source>
</evidence>
<accession>A0A0G1RHJ7</accession>
<sequence length="541" mass="61285">MTSKIKIAWLHTHFLLNTGGTRYVHEVVSRLKKDFDITIFVEKSNSDWKDKFRSDGIEVVELLPISSNSPIYWLFFPFWLKSSLEKIRERTHGFDIVVTSMFPMNWISTQLGKPTVQICFEPFAFFHDPMFVASFPKPKQLFIRLMTKLYESVDVRGSQTSERLLSLNAGVGEWVQKLYGRTPSGQTAIGVNIALFKPTPDADLQAKYSGNKVILHGTDYTAIKGTDFLIRMLPDVVKKHPRVKVIITESVSDSAAKDKLIALARQLGVLSHLDFVGSLRYTDLPKYYTLADIYVFTGHPESRGATSASLSVLESLACGTPVVRGIGTNDEVIEGKSGYIIDPRDPDSSARAINRLLGNPSLGKRFGRWGRQYVLENYTWDHVVRNIIDQIYVLLDIHQLGFEQVKHDSRLLGMIFRHDTPIDKLKFFTDDMNPFQIGIHHQPAGVSLIPHVHLLEHPITLNSIQELIYVQSGKVRVTFYSRQGKALSVYTLFPQDSALFIAEGHGVDFLEETRLFMIKQGPYPGTQHAKLYLGKKPDDSR</sequence>
<dbReference type="SUPFAM" id="SSF53756">
    <property type="entry name" value="UDP-Glycosyltransferase/glycogen phosphorylase"/>
    <property type="match status" value="1"/>
</dbReference>
<dbReference type="InterPro" id="IPR011051">
    <property type="entry name" value="RmlC_Cupin_sf"/>
</dbReference>
<dbReference type="PANTHER" id="PTHR12526:SF622">
    <property type="entry name" value="GLYCOSYLTRANSFERASE (GROUP I)"/>
    <property type="match status" value="1"/>
</dbReference>
<dbReference type="Gene3D" id="3.40.50.2000">
    <property type="entry name" value="Glycogen Phosphorylase B"/>
    <property type="match status" value="2"/>
</dbReference>
<evidence type="ECO:0000313" key="2">
    <source>
        <dbReference type="EMBL" id="KKU56769.1"/>
    </source>
</evidence>
<comment type="caution">
    <text evidence="2">The sequence shown here is derived from an EMBL/GenBank/DDBJ whole genome shotgun (WGS) entry which is preliminary data.</text>
</comment>
<dbReference type="SUPFAM" id="SSF51182">
    <property type="entry name" value="RmlC-like cupins"/>
    <property type="match status" value="1"/>
</dbReference>
<dbReference type="PANTHER" id="PTHR12526">
    <property type="entry name" value="GLYCOSYLTRANSFERASE"/>
    <property type="match status" value="1"/>
</dbReference>
<dbReference type="GO" id="GO:0016757">
    <property type="term" value="F:glycosyltransferase activity"/>
    <property type="evidence" value="ECO:0007669"/>
    <property type="project" value="InterPro"/>
</dbReference>
<gene>
    <name evidence="2" type="ORF">UX78_C0003G0045</name>
</gene>
<protein>
    <submittedName>
        <fullName evidence="2">Glycosyltransferase</fullName>
    </submittedName>
</protein>
<dbReference type="CDD" id="cd03801">
    <property type="entry name" value="GT4_PimA-like"/>
    <property type="match status" value="1"/>
</dbReference>
<reference evidence="2 3" key="1">
    <citation type="journal article" date="2015" name="Nature">
        <title>rRNA introns, odd ribosomes, and small enigmatic genomes across a large radiation of phyla.</title>
        <authorList>
            <person name="Brown C.T."/>
            <person name="Hug L.A."/>
            <person name="Thomas B.C."/>
            <person name="Sharon I."/>
            <person name="Castelle C.J."/>
            <person name="Singh A."/>
            <person name="Wilkins M.J."/>
            <person name="Williams K.H."/>
            <person name="Banfield J.F."/>
        </authorList>
    </citation>
    <scope>NUCLEOTIDE SEQUENCE [LARGE SCALE GENOMIC DNA]</scope>
</reference>
<dbReference type="Pfam" id="PF00534">
    <property type="entry name" value="Glycos_transf_1"/>
    <property type="match status" value="1"/>
</dbReference>
<keyword evidence="2" id="KW-0808">Transferase</keyword>
<proteinExistence type="predicted"/>
<name>A0A0G1RHJ7_9BACT</name>
<dbReference type="AlphaFoldDB" id="A0A0G1RHJ7"/>
<dbReference type="Proteomes" id="UP000034607">
    <property type="component" value="Unassembled WGS sequence"/>
</dbReference>
<feature type="domain" description="Glycosyl transferase family 1" evidence="1">
    <location>
        <begin position="207"/>
        <end position="372"/>
    </location>
</feature>
<evidence type="ECO:0000259" key="1">
    <source>
        <dbReference type="Pfam" id="PF00534"/>
    </source>
</evidence>
<dbReference type="InterPro" id="IPR001296">
    <property type="entry name" value="Glyco_trans_1"/>
</dbReference>
<dbReference type="EMBL" id="LCNM01000003">
    <property type="protein sequence ID" value="KKU56769.1"/>
    <property type="molecule type" value="Genomic_DNA"/>
</dbReference>